<name>A0A1Z4M056_9CYAN</name>
<dbReference type="Proteomes" id="UP000218418">
    <property type="component" value="Chromosome"/>
</dbReference>
<evidence type="ECO:0000313" key="2">
    <source>
        <dbReference type="Proteomes" id="UP000218418"/>
    </source>
</evidence>
<dbReference type="OrthoDB" id="514570at2"/>
<keyword evidence="2" id="KW-1185">Reference proteome</keyword>
<sequence>MSRLRIADLSFCDTENDDSEKVKGGMSYDFLRTYYPSFADKFYFPTVKSGWELVDQSFAKDGSRTSSYYNRDSGDFTIVESKGNYKAFSITTKKYFDNGESSSSVAFAGY</sequence>
<organism evidence="1 2">
    <name type="scientific">Calothrix parasitica NIES-267</name>
    <dbReference type="NCBI Taxonomy" id="1973488"/>
    <lineage>
        <taxon>Bacteria</taxon>
        <taxon>Bacillati</taxon>
        <taxon>Cyanobacteriota</taxon>
        <taxon>Cyanophyceae</taxon>
        <taxon>Nostocales</taxon>
        <taxon>Calotrichaceae</taxon>
        <taxon>Calothrix</taxon>
    </lineage>
</organism>
<gene>
    <name evidence="1" type="ORF">NIES267_63850</name>
</gene>
<dbReference type="AlphaFoldDB" id="A0A1Z4M056"/>
<reference evidence="1 2" key="1">
    <citation type="submission" date="2017-06" db="EMBL/GenBank/DDBJ databases">
        <title>Genome sequencing of cyanobaciteial culture collection at National Institute for Environmental Studies (NIES).</title>
        <authorList>
            <person name="Hirose Y."/>
            <person name="Shimura Y."/>
            <person name="Fujisawa T."/>
            <person name="Nakamura Y."/>
            <person name="Kawachi M."/>
        </authorList>
    </citation>
    <scope>NUCLEOTIDE SEQUENCE [LARGE SCALE GENOMIC DNA]</scope>
    <source>
        <strain evidence="1 2">NIES-267</strain>
    </source>
</reference>
<dbReference type="EMBL" id="AP018227">
    <property type="protein sequence ID" value="BAY86874.1"/>
    <property type="molecule type" value="Genomic_DNA"/>
</dbReference>
<protein>
    <submittedName>
        <fullName evidence="1">Uncharacterized protein</fullName>
    </submittedName>
</protein>
<accession>A0A1Z4M056</accession>
<proteinExistence type="predicted"/>
<evidence type="ECO:0000313" key="1">
    <source>
        <dbReference type="EMBL" id="BAY86874.1"/>
    </source>
</evidence>